<feature type="domain" description="HAMP" evidence="11">
    <location>
        <begin position="227"/>
        <end position="281"/>
    </location>
</feature>
<evidence type="ECO:0000256" key="8">
    <source>
        <dbReference type="PROSITE-ProRule" id="PRU00284"/>
    </source>
</evidence>
<proteinExistence type="inferred from homology"/>
<evidence type="ECO:0000259" key="11">
    <source>
        <dbReference type="PROSITE" id="PS50885"/>
    </source>
</evidence>
<evidence type="ECO:0000313" key="12">
    <source>
        <dbReference type="EMBL" id="BAU74055.1"/>
    </source>
</evidence>
<dbReference type="AlphaFoldDB" id="A0AAD1BZR6"/>
<dbReference type="Gene3D" id="1.10.287.950">
    <property type="entry name" value="Methyl-accepting chemotaxis protein"/>
    <property type="match status" value="1"/>
</dbReference>
<dbReference type="GO" id="GO:0006935">
    <property type="term" value="P:chemotaxis"/>
    <property type="evidence" value="ECO:0007669"/>
    <property type="project" value="InterPro"/>
</dbReference>
<feature type="transmembrane region" description="Helical" evidence="9">
    <location>
        <begin position="203"/>
        <end position="226"/>
    </location>
</feature>
<dbReference type="RefSeq" id="WP_003454148.1">
    <property type="nucleotide sequence ID" value="NZ_AJMR01000191.1"/>
</dbReference>
<dbReference type="Pfam" id="PF00672">
    <property type="entry name" value="HAMP"/>
    <property type="match status" value="1"/>
</dbReference>
<evidence type="ECO:0000256" key="9">
    <source>
        <dbReference type="SAM" id="Phobius"/>
    </source>
</evidence>
<dbReference type="PROSITE" id="PS50111">
    <property type="entry name" value="CHEMOTAXIS_TRANSDUC_2"/>
    <property type="match status" value="1"/>
</dbReference>
<reference evidence="13" key="1">
    <citation type="submission" date="2015-05" db="EMBL/GenBank/DDBJ databases">
        <title>Draft genome sequencing of a biphenyl-degrading bacterium, Pseudomonas balearica KF707 (=NBRC110670).</title>
        <authorList>
            <person name="Kimura N."/>
            <person name="Hirose J."/>
            <person name="Watanabe T."/>
            <person name="Suenaga H."/>
            <person name="Fujihara H."/>
            <person name="Noguchi M."/>
            <person name="Hashimoto M."/>
            <person name="Shimodaira J."/>
            <person name="Tsuchikane K."/>
            <person name="Hosoyama A."/>
            <person name="Yamazoe A."/>
            <person name="Fujita N."/>
            <person name="Furukawa K."/>
        </authorList>
    </citation>
    <scope>NUCLEOTIDE SEQUENCE [LARGE SCALE GENOMIC DNA]</scope>
    <source>
        <strain evidence="13">DSM 10086 / NBRC 110670 / KF707</strain>
    </source>
</reference>
<dbReference type="GO" id="GO:0007165">
    <property type="term" value="P:signal transduction"/>
    <property type="evidence" value="ECO:0007669"/>
    <property type="project" value="UniProtKB-KW"/>
</dbReference>
<dbReference type="SMART" id="SM00283">
    <property type="entry name" value="MA"/>
    <property type="match status" value="1"/>
</dbReference>
<dbReference type="SMART" id="SM01049">
    <property type="entry name" value="Cache_2"/>
    <property type="match status" value="1"/>
</dbReference>
<keyword evidence="13" id="KW-1185">Reference proteome</keyword>
<evidence type="ECO:0000256" key="1">
    <source>
        <dbReference type="ARBA" id="ARBA00004651"/>
    </source>
</evidence>
<dbReference type="SUPFAM" id="SSF58104">
    <property type="entry name" value="Methyl-accepting chemotaxis protein (MCP) signaling domain"/>
    <property type="match status" value="1"/>
</dbReference>
<dbReference type="InterPro" id="IPR004090">
    <property type="entry name" value="Chemotax_Me-accpt_rcpt"/>
</dbReference>
<keyword evidence="6 8" id="KW-0807">Transducer</keyword>
<dbReference type="CDD" id="cd06225">
    <property type="entry name" value="HAMP"/>
    <property type="match status" value="1"/>
</dbReference>
<evidence type="ECO:0000256" key="6">
    <source>
        <dbReference type="ARBA" id="ARBA00023224"/>
    </source>
</evidence>
<dbReference type="Gene3D" id="3.30.450.20">
    <property type="entry name" value="PAS domain"/>
    <property type="match status" value="1"/>
</dbReference>
<gene>
    <name evidence="12" type="ORF">KF707C_23670</name>
</gene>
<evidence type="ECO:0000256" key="5">
    <source>
        <dbReference type="ARBA" id="ARBA00023136"/>
    </source>
</evidence>
<evidence type="ECO:0000256" key="4">
    <source>
        <dbReference type="ARBA" id="ARBA00022989"/>
    </source>
</evidence>
<evidence type="ECO:0000259" key="10">
    <source>
        <dbReference type="PROSITE" id="PS50111"/>
    </source>
</evidence>
<dbReference type="PANTHER" id="PTHR32089:SF119">
    <property type="entry name" value="METHYL-ACCEPTING CHEMOTAXIS PROTEIN CTPL"/>
    <property type="match status" value="1"/>
</dbReference>
<feature type="domain" description="Methyl-accepting transducer" evidence="10">
    <location>
        <begin position="286"/>
        <end position="522"/>
    </location>
</feature>
<reference evidence="12 13" key="2">
    <citation type="journal article" date="2017" name="Int. J. Syst. Evol. Microbiol.">
        <title>Pseudomonas furukawaii sp. nov., a polychlorinated biphenyl-degrading bacterium isolated from biphenyl-contaminated soil in Japan.</title>
        <authorList>
            <person name="Kimura N."/>
            <person name="Watanabe T."/>
            <person name="Suenaga H."/>
            <person name="Fujihara H."/>
            <person name="Futagami T."/>
            <person name="Goto M."/>
            <person name="Hanada S."/>
            <person name="Hirose J."/>
        </authorList>
    </citation>
    <scope>NUCLEOTIDE SEQUENCE [LARGE SCALE GENOMIC DNA]</scope>
    <source>
        <strain evidence="13">DSM 10086 / NBRC 110670 / KF707</strain>
    </source>
</reference>
<dbReference type="PANTHER" id="PTHR32089">
    <property type="entry name" value="METHYL-ACCEPTING CHEMOTAXIS PROTEIN MCPB"/>
    <property type="match status" value="1"/>
</dbReference>
<evidence type="ECO:0000256" key="7">
    <source>
        <dbReference type="ARBA" id="ARBA00029447"/>
    </source>
</evidence>
<dbReference type="InterPro" id="IPR004089">
    <property type="entry name" value="MCPsignal_dom"/>
</dbReference>
<evidence type="ECO:0000256" key="2">
    <source>
        <dbReference type="ARBA" id="ARBA00022475"/>
    </source>
</evidence>
<keyword evidence="5 9" id="KW-0472">Membrane</keyword>
<dbReference type="FunFam" id="1.10.287.950:FF:000001">
    <property type="entry name" value="Methyl-accepting chemotaxis sensory transducer"/>
    <property type="match status" value="1"/>
</dbReference>
<name>A0AAD1BZR6_METFU</name>
<accession>A0AAD1BZR6</accession>
<dbReference type="CDD" id="cd11386">
    <property type="entry name" value="MCP_signal"/>
    <property type="match status" value="1"/>
</dbReference>
<dbReference type="Pfam" id="PF17200">
    <property type="entry name" value="sCache_2"/>
    <property type="match status" value="1"/>
</dbReference>
<keyword evidence="3 9" id="KW-0812">Transmembrane</keyword>
<dbReference type="PRINTS" id="PR00260">
    <property type="entry name" value="CHEMTRNSDUCR"/>
</dbReference>
<keyword evidence="2" id="KW-1003">Cell membrane</keyword>
<protein>
    <submittedName>
        <fullName evidence="12">Methyl-accepting chemotaxis protein</fullName>
    </submittedName>
</protein>
<organism evidence="12 13">
    <name type="scientific">Metapseudomonas furukawaii</name>
    <name type="common">Pseudomonas furukawaii</name>
    <dbReference type="NCBI Taxonomy" id="1149133"/>
    <lineage>
        <taxon>Bacteria</taxon>
        <taxon>Pseudomonadati</taxon>
        <taxon>Pseudomonadota</taxon>
        <taxon>Gammaproteobacteria</taxon>
        <taxon>Pseudomonadales</taxon>
        <taxon>Pseudomonadaceae</taxon>
        <taxon>Metapseudomonas</taxon>
    </lineage>
</organism>
<dbReference type="Proteomes" id="UP000218554">
    <property type="component" value="Chromosome"/>
</dbReference>
<dbReference type="KEGG" id="pfuw:KF707C_23670"/>
<comment type="subcellular location">
    <subcellularLocation>
        <location evidence="1">Cell membrane</location>
        <topology evidence="1">Multi-pass membrane protein</topology>
    </subcellularLocation>
</comment>
<dbReference type="Pfam" id="PF00015">
    <property type="entry name" value="MCPsignal"/>
    <property type="match status" value="1"/>
</dbReference>
<dbReference type="GO" id="GO:0005886">
    <property type="term" value="C:plasma membrane"/>
    <property type="evidence" value="ECO:0007669"/>
    <property type="project" value="UniProtKB-SubCell"/>
</dbReference>
<keyword evidence="4 9" id="KW-1133">Transmembrane helix</keyword>
<sequence length="559" mass="60357">MITLSIRKKILLLALLPILLMAAVSTGVGIHQNLELRSLGRDVLQQALFASRQQQLAGYMEVALSSVQPLLEAGDDANLERARALLRRLRFDQGTGYFFAYDHQGIQVMSADNPDREGKAYLDARSPEGRFLVREYLDAGRSGGGFVEYSWARPGEEALSPKLAYVAPVPGTDWVLGTGFYVDDLDRQLAYQDAESDNALRQALLTSGLSTLLLVMVIGALGLWLARSILRPLQDAVGTMEDIAGGEGDLTRQLDPGVGHELGSLAGSFNRFSEQVRRLVRETRESASALNQASEQLQDFMRQTEEGISLQHQESDQVATAMNQMSASAQQVACGAERAAEEASSAERRVEAAWALLDGTQAVIEGLEGQVNEGVGIIQRLGSEAERIGGVLTVIHDVAEQTNLLALNAAIEAARAGDQGRGFAVVADEVRTLAGRTQSSTAEIREMIDRLQLGAREAVQSIDRIREGSGRTVSEVARVRQALEAVTERVSAINELNAQIASAAEEQSRVCESINANVHQIVSISERTAQGSRSASSISSRLATIAGSLYRLVGRYKAD</sequence>
<dbReference type="InterPro" id="IPR033480">
    <property type="entry name" value="sCache_2"/>
</dbReference>
<dbReference type="GO" id="GO:0004888">
    <property type="term" value="F:transmembrane signaling receptor activity"/>
    <property type="evidence" value="ECO:0007669"/>
    <property type="project" value="InterPro"/>
</dbReference>
<dbReference type="EMBL" id="AP014862">
    <property type="protein sequence ID" value="BAU74055.1"/>
    <property type="molecule type" value="Genomic_DNA"/>
</dbReference>
<dbReference type="PROSITE" id="PS50885">
    <property type="entry name" value="HAMP"/>
    <property type="match status" value="1"/>
</dbReference>
<dbReference type="InterPro" id="IPR003660">
    <property type="entry name" value="HAMP_dom"/>
</dbReference>
<dbReference type="SMART" id="SM00304">
    <property type="entry name" value="HAMP"/>
    <property type="match status" value="1"/>
</dbReference>
<evidence type="ECO:0000256" key="3">
    <source>
        <dbReference type="ARBA" id="ARBA00022692"/>
    </source>
</evidence>
<evidence type="ECO:0000313" key="13">
    <source>
        <dbReference type="Proteomes" id="UP000218554"/>
    </source>
</evidence>
<comment type="similarity">
    <text evidence="7">Belongs to the methyl-accepting chemotaxis (MCP) protein family.</text>
</comment>